<dbReference type="GO" id="GO:0005886">
    <property type="term" value="C:plasma membrane"/>
    <property type="evidence" value="ECO:0007669"/>
    <property type="project" value="TreeGrafter"/>
</dbReference>
<keyword evidence="3" id="KW-0472">Membrane</keyword>
<feature type="transmembrane region" description="Helical" evidence="3">
    <location>
        <begin position="1799"/>
        <end position="1821"/>
    </location>
</feature>
<feature type="transmembrane region" description="Helical" evidence="3">
    <location>
        <begin position="1896"/>
        <end position="1921"/>
    </location>
</feature>
<feature type="region of interest" description="Disordered" evidence="2">
    <location>
        <begin position="96"/>
        <end position="201"/>
    </location>
</feature>
<gene>
    <name evidence="4" type="ORF">Cvel_9986</name>
</gene>
<evidence type="ECO:0008006" key="5">
    <source>
        <dbReference type="Google" id="ProtNLM"/>
    </source>
</evidence>
<evidence type="ECO:0000256" key="2">
    <source>
        <dbReference type="SAM" id="MobiDB-lite"/>
    </source>
</evidence>
<dbReference type="SUPFAM" id="SSF82171">
    <property type="entry name" value="DPP6 N-terminal domain-like"/>
    <property type="match status" value="1"/>
</dbReference>
<feature type="region of interest" description="Disordered" evidence="2">
    <location>
        <begin position="1098"/>
        <end position="1117"/>
    </location>
</feature>
<feature type="compositionally biased region" description="Gly residues" evidence="2">
    <location>
        <begin position="170"/>
        <end position="182"/>
    </location>
</feature>
<dbReference type="GO" id="GO:0005216">
    <property type="term" value="F:monoatomic ion channel activity"/>
    <property type="evidence" value="ECO:0007669"/>
    <property type="project" value="InterPro"/>
</dbReference>
<feature type="region of interest" description="Disordered" evidence="2">
    <location>
        <begin position="1"/>
        <end position="68"/>
    </location>
</feature>
<feature type="compositionally biased region" description="Polar residues" evidence="2">
    <location>
        <begin position="9"/>
        <end position="41"/>
    </location>
</feature>
<reference evidence="4" key="1">
    <citation type="submission" date="2014-11" db="EMBL/GenBank/DDBJ databases">
        <authorList>
            <person name="Otto D Thomas"/>
            <person name="Naeem Raeece"/>
        </authorList>
    </citation>
    <scope>NUCLEOTIDE SEQUENCE</scope>
</reference>
<evidence type="ECO:0000256" key="1">
    <source>
        <dbReference type="ARBA" id="ARBA00022737"/>
    </source>
</evidence>
<keyword evidence="3" id="KW-1133">Transmembrane helix</keyword>
<organism evidence="4">
    <name type="scientific">Chromera velia CCMP2878</name>
    <dbReference type="NCBI Taxonomy" id="1169474"/>
    <lineage>
        <taxon>Eukaryota</taxon>
        <taxon>Sar</taxon>
        <taxon>Alveolata</taxon>
        <taxon>Colpodellida</taxon>
        <taxon>Chromeraceae</taxon>
        <taxon>Chromera</taxon>
    </lineage>
</organism>
<feature type="compositionally biased region" description="Basic and acidic residues" evidence="2">
    <location>
        <begin position="824"/>
        <end position="833"/>
    </location>
</feature>
<dbReference type="PANTHER" id="PTHR10582">
    <property type="entry name" value="TRANSIENT RECEPTOR POTENTIAL ION CHANNEL PROTEIN"/>
    <property type="match status" value="1"/>
</dbReference>
<protein>
    <recommendedName>
        <fullName evidence="5">Ion transport domain-containing protein</fullName>
    </recommendedName>
</protein>
<dbReference type="PANTHER" id="PTHR10582:SF2">
    <property type="entry name" value="INACTIVE"/>
    <property type="match status" value="1"/>
</dbReference>
<evidence type="ECO:0000313" key="4">
    <source>
        <dbReference type="EMBL" id="CEM50428.1"/>
    </source>
</evidence>
<dbReference type="VEuPathDB" id="CryptoDB:Cvel_9986"/>
<dbReference type="GO" id="GO:0098703">
    <property type="term" value="P:calcium ion import across plasma membrane"/>
    <property type="evidence" value="ECO:0007669"/>
    <property type="project" value="TreeGrafter"/>
</dbReference>
<feature type="region of interest" description="Disordered" evidence="2">
    <location>
        <begin position="804"/>
        <end position="833"/>
    </location>
</feature>
<keyword evidence="1" id="KW-0677">Repeat</keyword>
<evidence type="ECO:0000256" key="3">
    <source>
        <dbReference type="SAM" id="Phobius"/>
    </source>
</evidence>
<sequence length="2072" mass="228826">MLLFMQPPRATQQGHRLRWQDTQPQSTYRSLPISAATTGNSPPLPPTTGGRGETGSNPAHITRLPIRGQGDRDILEMAQRGQQQYATAAPSALRKTVTALTQADSSRPPSAFNDRLPMPSPHQQMTTTSSPPTRLPPLPEGATNGVGALKKQGSRPLPWLFGRGSKAQSEGGGVEGSPTGGEGELEGDANTNADSERRLDQKIDKAIDMRKDNAVKRRPTIVNEQIAKQIKDLLQSYNKSGGQGFTQSDKLKAHTAASRLWELLKQDSSALNVQETRELLLHSRLMPRLVSFLTDKHTEELRKGRVCLGDWQRTSEELSSQTAGAIEAQGPAPSSFLPIHQGGMSEPRPPLIIAGVCDPSEAQEPGSSTAALFGKSTAEPLLGGKWVPFVQDVLSGKPLLNLSDDLESLLEKTENVLAMHLAASGKQASKLLVENSTGVHLLTWRLSDPTSAKVVHSFAEAEHGAYVPENCGPFSPDGKYLALGESGRSDGGFAIYSIKKGKVSPVCVHQIYGGVLWFEWFACGTKIALLTDEDDDGDEMCQMALFDVDSPMRRFDLQVLSQNVELCKKATPLSKDGQMIAVAVGEENDGVVLPDSEVVIFRRGPDPRRDDPIHLSPEVSDRYPIVTEYRRIDTTVVYFWGWNFFSRRFAVSGLEGMRVVKVQQNKQSVLHRLDTLQAYGSPGVIAWSPYDLLAVCCTGQFGRQNVIILQAEFLSILCITDAHQNLFEVDRVLFSPDETKLAVRTEDRISIYDRDTCRLIQAVPRGDFFTWGPEKQSERLAVWDKGRARLYNLVSGQFHWVCSPVQPQDDDEGPPGVGGNKWPSSKDDHAESVDKQPIGVPVLPMEVNLMSPQKTLLALGMEGRPEVLFVYQIERYNVSMEAEVLLKLPPEVVSHFELSRKPAAMRGQEEKEMKWGRVAWSGNDLWVSVSSSPDVAEGRFVWLVDGMGEDGWRQLPAKRFLLRAPPSLLLPSLDGNALIVKEKGTDNFIVYDPCWENLDASPFPVASFQLLGGTAPALGPNPVGWVPKPVFYMINESALEILTHALAVRAGDSSPKALHTLECNFLTGYTQHETDHKSLLFYSLGATRSSFFAVPPAKEGDPIHPDRPPPELFPPKKEFRRGSVMSALNEVASNFSWDKPLWILEALDVSPDTMRISAVFKVRTGTSLRQAATYYQAFQRSDAPAQPGTIVQPDSGNEEREAKVVDTEAEGGEISEDGDGEPLRGGRCYDTGSVIGEPQRDPIRWRPSYPPQEILPRQTVQLLNGQIQMKTPEGWRCVDIHTGQPQEVLPFTERGVQEIRPSPDGRYVWVKPDAGKPRVLCLNGALSRMLPMLGTAPHWTAHSGVMLDPCSVRAQKRITKARSMAVYDFACPAPPLTGAAKLWIEALSGEDWDSVKLLLEDLQKVCGSGAAGPFAEEQSTESWLQNHPHFHLASQRMPPPFFWSLGHLLVVFRAPVRIISELFQQLPELLLEPDESLRTPLMFALEDPKVNKKALIECLTYLKEGNSEDLIPVCARAHWQGVTNTVELLLRQYPLVGALQSLLDMSVRPPYAAPALGIHQLPGKALQDGKGQVTRMVGAEDLQLDSKLLKSIAPGMNKDDPEDDGQLRKDDIQVLGITLPGASTRDSAMFKLIVERNIPPLYKTKFCKVLLEYKWRAYGASFVRAELLLHLFAMACFFIFAWIVIGCEAEPAENDQAKTSAPEKICSPSAVMPGTGLPVRSVLFTLFAILVLLNALYLLYVKFLEVRKFGMDRIRGDPFSSNDIFLFAFVIVSLILSLVDTMPRYSDPERASEGVSSFTLYFIGFANLLMFYRFFGIARAFVAIGSNVRALIDTAVDIKDFLLVLIILFASFSTSAYIFYNAAEGVESSSLLSAFRDVYLIVIGEGSDFDVWGANWVLISLHVFITLSMVVVVLNFLIALISETFTRIHNRKEETALGEMADILLTTEICRLSTNGRPHWFPEHVLAALPTAGDGDGERDAADVLSEDVAQLKTLVKERTDALQDTVERQRKETQKEIQTQFRELTDAIAALTSSEAHTLMMRRGSNPGSDYRSSPVMRGDYGGAPVLRGTL</sequence>
<name>A0A0G4I0S1_9ALVE</name>
<feature type="transmembrane region" description="Helical" evidence="3">
    <location>
        <begin position="1722"/>
        <end position="1741"/>
    </location>
</feature>
<dbReference type="EMBL" id="CDMZ01004658">
    <property type="protein sequence ID" value="CEM50428.1"/>
    <property type="molecule type" value="Genomic_DNA"/>
</dbReference>
<feature type="transmembrane region" description="Helical" evidence="3">
    <location>
        <begin position="1841"/>
        <end position="1860"/>
    </location>
</feature>
<proteinExistence type="predicted"/>
<feature type="transmembrane region" description="Helical" evidence="3">
    <location>
        <begin position="1762"/>
        <end position="1779"/>
    </location>
</feature>
<accession>A0A0G4I0S1</accession>
<dbReference type="InterPro" id="IPR024862">
    <property type="entry name" value="TRPV"/>
</dbReference>
<keyword evidence="3" id="KW-0812">Transmembrane</keyword>
<feature type="region of interest" description="Disordered" evidence="2">
    <location>
        <begin position="2043"/>
        <end position="2072"/>
    </location>
</feature>
<feature type="compositionally biased region" description="Polar residues" evidence="2">
    <location>
        <begin position="98"/>
        <end position="108"/>
    </location>
</feature>